<dbReference type="EMBL" id="CAFAAZ010000009">
    <property type="protein sequence ID" value="CAB4824237.1"/>
    <property type="molecule type" value="Genomic_DNA"/>
</dbReference>
<dbReference type="EMBL" id="CAEZXD010000018">
    <property type="protein sequence ID" value="CAB4676851.1"/>
    <property type="molecule type" value="Genomic_DNA"/>
</dbReference>
<dbReference type="InterPro" id="IPR001345">
    <property type="entry name" value="PG/BPGM_mutase_AS"/>
</dbReference>
<evidence type="ECO:0000313" key="2">
    <source>
        <dbReference type="EMBL" id="CAB4711175.1"/>
    </source>
</evidence>
<gene>
    <name evidence="1" type="ORF">UFOPK2343_00784</name>
    <name evidence="2" type="ORF">UFOPK2652_00806</name>
    <name evidence="3" type="ORF">UFOPK3128_01020</name>
    <name evidence="4" type="ORF">UFOPK3511_00014</name>
    <name evidence="5" type="ORF">UFOPK3880_00913</name>
    <name evidence="6" type="ORF">UFOPK4146_00976</name>
</gene>
<dbReference type="Gene3D" id="3.40.50.1240">
    <property type="entry name" value="Phosphoglycerate mutase-like"/>
    <property type="match status" value="1"/>
</dbReference>
<dbReference type="EMBL" id="CAEZYD010000010">
    <property type="protein sequence ID" value="CAB4711175.1"/>
    <property type="molecule type" value="Genomic_DNA"/>
</dbReference>
<dbReference type="GO" id="GO:0016791">
    <property type="term" value="F:phosphatase activity"/>
    <property type="evidence" value="ECO:0007669"/>
    <property type="project" value="TreeGrafter"/>
</dbReference>
<dbReference type="EMBL" id="CAFBNU010000009">
    <property type="protein sequence ID" value="CAB4965942.1"/>
    <property type="molecule type" value="Genomic_DNA"/>
</dbReference>
<evidence type="ECO:0000313" key="6">
    <source>
        <dbReference type="EMBL" id="CAB5031096.1"/>
    </source>
</evidence>
<accession>A0A6J7EUU8</accession>
<dbReference type="EMBL" id="CAFBMA010000001">
    <property type="protein sequence ID" value="CAB4887297.1"/>
    <property type="molecule type" value="Genomic_DNA"/>
</dbReference>
<proteinExistence type="predicted"/>
<protein>
    <submittedName>
        <fullName evidence="4">Unannotated protein</fullName>
    </submittedName>
</protein>
<evidence type="ECO:0000313" key="4">
    <source>
        <dbReference type="EMBL" id="CAB4887297.1"/>
    </source>
</evidence>
<evidence type="ECO:0000313" key="3">
    <source>
        <dbReference type="EMBL" id="CAB4824237.1"/>
    </source>
</evidence>
<dbReference type="InterPro" id="IPR029033">
    <property type="entry name" value="His_PPase_superfam"/>
</dbReference>
<name>A0A6J7EUU8_9ZZZZ</name>
<reference evidence="4" key="1">
    <citation type="submission" date="2020-05" db="EMBL/GenBank/DDBJ databases">
        <authorList>
            <person name="Chiriac C."/>
            <person name="Salcher M."/>
            <person name="Ghai R."/>
            <person name="Kavagutti S V."/>
        </authorList>
    </citation>
    <scope>NUCLEOTIDE SEQUENCE</scope>
</reference>
<dbReference type="PANTHER" id="PTHR48100:SF62">
    <property type="entry name" value="GLUCOSYL-3-PHOSPHOGLYCERATE PHOSPHATASE"/>
    <property type="match status" value="1"/>
</dbReference>
<dbReference type="AlphaFoldDB" id="A0A6J7EUU8"/>
<dbReference type="PROSITE" id="PS00175">
    <property type="entry name" value="PG_MUTASE"/>
    <property type="match status" value="1"/>
</dbReference>
<dbReference type="Pfam" id="PF00300">
    <property type="entry name" value="His_Phos_1"/>
    <property type="match status" value="1"/>
</dbReference>
<sequence>MSDNSNLRIVLWRHGQTDWNVENRYQGHSDIPLNQVGLYQVGQAAKVLAGMNPTRIIASDLIRAKQTAQALVNLTNIKMEIDADLRETNGGNWEGKTGSQNREEDGERFKLWMFGEDVKAGEVGESRTEVAKRARTAVDRGIAHATGTIIFATHGGTSRALLGSILELPFDKWATLGGLSNACWSVIEPNTFIKSGWSLVEHNAGSIPEPVFGNESNVTGA</sequence>
<evidence type="ECO:0000313" key="1">
    <source>
        <dbReference type="EMBL" id="CAB4676851.1"/>
    </source>
</evidence>
<dbReference type="PANTHER" id="PTHR48100">
    <property type="entry name" value="BROAD-SPECIFICITY PHOSPHATASE YOR283W-RELATED"/>
    <property type="match status" value="1"/>
</dbReference>
<evidence type="ECO:0000313" key="5">
    <source>
        <dbReference type="EMBL" id="CAB4965942.1"/>
    </source>
</evidence>
<dbReference type="CDD" id="cd07067">
    <property type="entry name" value="HP_PGM_like"/>
    <property type="match status" value="1"/>
</dbReference>
<dbReference type="InterPro" id="IPR050275">
    <property type="entry name" value="PGM_Phosphatase"/>
</dbReference>
<dbReference type="InterPro" id="IPR013078">
    <property type="entry name" value="His_Pase_superF_clade-1"/>
</dbReference>
<dbReference type="GO" id="GO:0005737">
    <property type="term" value="C:cytoplasm"/>
    <property type="evidence" value="ECO:0007669"/>
    <property type="project" value="TreeGrafter"/>
</dbReference>
<dbReference type="SMART" id="SM00855">
    <property type="entry name" value="PGAM"/>
    <property type="match status" value="1"/>
</dbReference>
<dbReference type="EMBL" id="CAFBPT010000007">
    <property type="protein sequence ID" value="CAB5031096.1"/>
    <property type="molecule type" value="Genomic_DNA"/>
</dbReference>
<dbReference type="SUPFAM" id="SSF53254">
    <property type="entry name" value="Phosphoglycerate mutase-like"/>
    <property type="match status" value="1"/>
</dbReference>
<organism evidence="4">
    <name type="scientific">freshwater metagenome</name>
    <dbReference type="NCBI Taxonomy" id="449393"/>
    <lineage>
        <taxon>unclassified sequences</taxon>
        <taxon>metagenomes</taxon>
        <taxon>ecological metagenomes</taxon>
    </lineage>
</organism>